<keyword evidence="7" id="KW-0472">Membrane</keyword>
<dbReference type="InterPro" id="IPR004358">
    <property type="entry name" value="Sig_transdc_His_kin-like_C"/>
</dbReference>
<comment type="caution">
    <text evidence="9">The sequence shown here is derived from an EMBL/GenBank/DDBJ whole genome shotgun (WGS) entry which is preliminary data.</text>
</comment>
<evidence type="ECO:0000256" key="1">
    <source>
        <dbReference type="ARBA" id="ARBA00000085"/>
    </source>
</evidence>
<evidence type="ECO:0000256" key="5">
    <source>
        <dbReference type="ARBA" id="ARBA00022777"/>
    </source>
</evidence>
<protein>
    <recommendedName>
        <fullName evidence="2">histidine kinase</fullName>
        <ecNumber evidence="2">2.7.13.3</ecNumber>
    </recommendedName>
</protein>
<keyword evidence="7" id="KW-1133">Transmembrane helix</keyword>
<dbReference type="InterPro" id="IPR003661">
    <property type="entry name" value="HisK_dim/P_dom"/>
</dbReference>
<keyword evidence="6" id="KW-0902">Two-component regulatory system</keyword>
<dbReference type="InterPro" id="IPR003594">
    <property type="entry name" value="HATPase_dom"/>
</dbReference>
<keyword evidence="3" id="KW-0597">Phosphoprotein</keyword>
<dbReference type="EMBL" id="SJSM01000004">
    <property type="protein sequence ID" value="TCC97037.1"/>
    <property type="molecule type" value="Genomic_DNA"/>
</dbReference>
<keyword evidence="4" id="KW-0808">Transferase</keyword>
<dbReference type="GO" id="GO:0004721">
    <property type="term" value="F:phosphoprotein phosphatase activity"/>
    <property type="evidence" value="ECO:0007669"/>
    <property type="project" value="TreeGrafter"/>
</dbReference>
<proteinExistence type="predicted"/>
<evidence type="ECO:0000256" key="3">
    <source>
        <dbReference type="ARBA" id="ARBA00022553"/>
    </source>
</evidence>
<dbReference type="SUPFAM" id="SSF55874">
    <property type="entry name" value="ATPase domain of HSP90 chaperone/DNA topoisomerase II/histidine kinase"/>
    <property type="match status" value="1"/>
</dbReference>
<dbReference type="PANTHER" id="PTHR45453">
    <property type="entry name" value="PHOSPHATE REGULON SENSOR PROTEIN PHOR"/>
    <property type="match status" value="1"/>
</dbReference>
<evidence type="ECO:0000313" key="10">
    <source>
        <dbReference type="Proteomes" id="UP000291117"/>
    </source>
</evidence>
<dbReference type="GO" id="GO:0000155">
    <property type="term" value="F:phosphorelay sensor kinase activity"/>
    <property type="evidence" value="ECO:0007669"/>
    <property type="project" value="InterPro"/>
</dbReference>
<dbReference type="GO" id="GO:0016036">
    <property type="term" value="P:cellular response to phosphate starvation"/>
    <property type="evidence" value="ECO:0007669"/>
    <property type="project" value="TreeGrafter"/>
</dbReference>
<dbReference type="InterPro" id="IPR036890">
    <property type="entry name" value="HATPase_C_sf"/>
</dbReference>
<feature type="transmembrane region" description="Helical" evidence="7">
    <location>
        <begin position="143"/>
        <end position="166"/>
    </location>
</feature>
<comment type="catalytic activity">
    <reaction evidence="1">
        <text>ATP + protein L-histidine = ADP + protein N-phospho-L-histidine.</text>
        <dbReference type="EC" id="2.7.13.3"/>
    </reaction>
</comment>
<evidence type="ECO:0000256" key="7">
    <source>
        <dbReference type="SAM" id="Phobius"/>
    </source>
</evidence>
<dbReference type="GO" id="GO:0005886">
    <property type="term" value="C:plasma membrane"/>
    <property type="evidence" value="ECO:0007669"/>
    <property type="project" value="TreeGrafter"/>
</dbReference>
<gene>
    <name evidence="9" type="ORF">EZ444_09270</name>
</gene>
<dbReference type="Gene3D" id="3.30.565.10">
    <property type="entry name" value="Histidine kinase-like ATPase, C-terminal domain"/>
    <property type="match status" value="1"/>
</dbReference>
<dbReference type="InterPro" id="IPR050351">
    <property type="entry name" value="BphY/WalK/GraS-like"/>
</dbReference>
<dbReference type="SMART" id="SM00388">
    <property type="entry name" value="HisKA"/>
    <property type="match status" value="1"/>
</dbReference>
<dbReference type="PROSITE" id="PS50109">
    <property type="entry name" value="HIS_KIN"/>
    <property type="match status" value="1"/>
</dbReference>
<dbReference type="SUPFAM" id="SSF47384">
    <property type="entry name" value="Homodimeric domain of signal transducing histidine kinase"/>
    <property type="match status" value="1"/>
</dbReference>
<dbReference type="PANTHER" id="PTHR45453:SF1">
    <property type="entry name" value="PHOSPHATE REGULON SENSOR PROTEIN PHOR"/>
    <property type="match status" value="1"/>
</dbReference>
<feature type="domain" description="Histidine kinase" evidence="8">
    <location>
        <begin position="225"/>
        <end position="438"/>
    </location>
</feature>
<keyword evidence="10" id="KW-1185">Reference proteome</keyword>
<evidence type="ECO:0000256" key="6">
    <source>
        <dbReference type="ARBA" id="ARBA00023012"/>
    </source>
</evidence>
<dbReference type="Pfam" id="PF02518">
    <property type="entry name" value="HATPase_c"/>
    <property type="match status" value="1"/>
</dbReference>
<accession>A0A4R0NBN3</accession>
<keyword evidence="5 9" id="KW-0418">Kinase</keyword>
<keyword evidence="7" id="KW-0812">Transmembrane</keyword>
<dbReference type="OrthoDB" id="1522504at2"/>
<dbReference type="EC" id="2.7.13.3" evidence="2"/>
<dbReference type="CDD" id="cd00082">
    <property type="entry name" value="HisKA"/>
    <property type="match status" value="1"/>
</dbReference>
<sequence>MKLSSKLILFITSSKLAVVLLFIVLLPFLVDGIVAEYTTYSLRRQQDKVIKIVQQKGINHYLQSDDSYGSYTMLKEEYIALEPAAKGITIDTIKTAQRVVEQDTLTYRILMHTFNFDQKPYLLEIGKTINSINQYNKPLQRTALYVLVGLIIASLLFDLLFTRTLISPLGKIIKSKLINRKFPFKDYSPPVRTSTYDFKYLDESLVLLMDQINEAFEKEREFTANASHELMTPISILQNKMENLIGDEQLSDAVILKIVEMMKTLNRLKKISNALLLISRIENEQFVKSDAVKPADLVNEVIEEISHRLEEKALNIEIKLDRNPLLKGVNHDLLFQLFYNLINNAIKYNVDKGSITITDELTNKGYLVAIADSGIGISAEEQGFIFDRFRKTNLSENVGHGLGLSIVKSICQYHGIEIKVSSEVHKGSTFSLLFPSELYPKII</sequence>
<dbReference type="Proteomes" id="UP000291117">
    <property type="component" value="Unassembled WGS sequence"/>
</dbReference>
<organism evidence="9 10">
    <name type="scientific">Pedobacter hiemivivus</name>
    <dbReference type="NCBI Taxonomy" id="2530454"/>
    <lineage>
        <taxon>Bacteria</taxon>
        <taxon>Pseudomonadati</taxon>
        <taxon>Bacteroidota</taxon>
        <taxon>Sphingobacteriia</taxon>
        <taxon>Sphingobacteriales</taxon>
        <taxon>Sphingobacteriaceae</taxon>
        <taxon>Pedobacter</taxon>
    </lineage>
</organism>
<dbReference type="InterPro" id="IPR036097">
    <property type="entry name" value="HisK_dim/P_sf"/>
</dbReference>
<dbReference type="InterPro" id="IPR005467">
    <property type="entry name" value="His_kinase_dom"/>
</dbReference>
<reference evidence="9 10" key="1">
    <citation type="submission" date="2019-02" db="EMBL/GenBank/DDBJ databases">
        <title>Pedobacter sp. RP-3-8 sp. nov., isolated from Arctic soil.</title>
        <authorList>
            <person name="Dahal R.H."/>
        </authorList>
    </citation>
    <scope>NUCLEOTIDE SEQUENCE [LARGE SCALE GENOMIC DNA]</scope>
    <source>
        <strain evidence="9 10">RP-3-8</strain>
    </source>
</reference>
<dbReference type="Gene3D" id="1.10.287.130">
    <property type="match status" value="1"/>
</dbReference>
<dbReference type="SMART" id="SM00387">
    <property type="entry name" value="HATPase_c"/>
    <property type="match status" value="1"/>
</dbReference>
<evidence type="ECO:0000259" key="8">
    <source>
        <dbReference type="PROSITE" id="PS50109"/>
    </source>
</evidence>
<dbReference type="CDD" id="cd00075">
    <property type="entry name" value="HATPase"/>
    <property type="match status" value="1"/>
</dbReference>
<dbReference type="PRINTS" id="PR00344">
    <property type="entry name" value="BCTRLSENSOR"/>
</dbReference>
<evidence type="ECO:0000256" key="4">
    <source>
        <dbReference type="ARBA" id="ARBA00022679"/>
    </source>
</evidence>
<dbReference type="RefSeq" id="WP_131608449.1">
    <property type="nucleotide sequence ID" value="NZ_SJSM01000004.1"/>
</dbReference>
<evidence type="ECO:0000313" key="9">
    <source>
        <dbReference type="EMBL" id="TCC97037.1"/>
    </source>
</evidence>
<dbReference type="AlphaFoldDB" id="A0A4R0NBN3"/>
<name>A0A4R0NBN3_9SPHI</name>
<evidence type="ECO:0000256" key="2">
    <source>
        <dbReference type="ARBA" id="ARBA00012438"/>
    </source>
</evidence>